<sequence>MSSETPGAPAPTARRVTRRGVRALAVAGAAALLLGACAGGDATEAASDAEGTPAADTGTTDDGRSAADITVEPIEPAREITDAHGTTVATEAEPERIVCLVALCDDMLTELGIVPVATNSELLAHPEFLGPEAAAEVPVVPGGFIAPEPEAILSHRPDLVIGLEDTHGRLAPALEDATVFWTVQPENWQDSIAYLRDLAALTGRTDEAEEAELAFRTRLAEAEAEPSDRTALIIYGSDENFGVAAPGTDVAAGLFPGIAHYPWESRGIEGTYSLEEILAEDVDVLFVETLSFGGDDAPLSEVFAGNPLWESLTAVREGEVHEVDPEVWAKGRGTRSLGIVLDEATALL</sequence>
<dbReference type="Proteomes" id="UP000538929">
    <property type="component" value="Unassembled WGS sequence"/>
</dbReference>
<dbReference type="PROSITE" id="PS50983">
    <property type="entry name" value="FE_B12_PBP"/>
    <property type="match status" value="1"/>
</dbReference>
<protein>
    <submittedName>
        <fullName evidence="8">ABC transporter substrate-binding protein</fullName>
    </submittedName>
</protein>
<dbReference type="GO" id="GO:1901678">
    <property type="term" value="P:iron coordination entity transport"/>
    <property type="evidence" value="ECO:0007669"/>
    <property type="project" value="UniProtKB-ARBA"/>
</dbReference>
<keyword evidence="9" id="KW-1185">Reference proteome</keyword>
<evidence type="ECO:0000256" key="4">
    <source>
        <dbReference type="ARBA" id="ARBA00022729"/>
    </source>
</evidence>
<feature type="domain" description="Fe/B12 periplasmic-binding" evidence="7">
    <location>
        <begin position="96"/>
        <end position="348"/>
    </location>
</feature>
<gene>
    <name evidence="8" type="ORF">FNQ90_09360</name>
</gene>
<keyword evidence="4 6" id="KW-0732">Signal</keyword>
<dbReference type="SUPFAM" id="SSF53807">
    <property type="entry name" value="Helical backbone' metal receptor"/>
    <property type="match status" value="1"/>
</dbReference>
<evidence type="ECO:0000259" key="7">
    <source>
        <dbReference type="PROSITE" id="PS50983"/>
    </source>
</evidence>
<comment type="subcellular location">
    <subcellularLocation>
        <location evidence="1">Cell envelope</location>
    </subcellularLocation>
</comment>
<reference evidence="9" key="1">
    <citation type="submission" date="2019-10" db="EMBL/GenBank/DDBJ databases">
        <title>Streptomyces sp. nov., a novel actinobacterium isolated from alkaline environment.</title>
        <authorList>
            <person name="Golinska P."/>
        </authorList>
    </citation>
    <scope>NUCLEOTIDE SEQUENCE [LARGE SCALE GENOMIC DNA]</scope>
    <source>
        <strain evidence="9">DSM 42118</strain>
    </source>
</reference>
<evidence type="ECO:0000313" key="9">
    <source>
        <dbReference type="Proteomes" id="UP000538929"/>
    </source>
</evidence>
<dbReference type="Gene3D" id="3.40.50.1980">
    <property type="entry name" value="Nitrogenase molybdenum iron protein domain"/>
    <property type="match status" value="2"/>
</dbReference>
<dbReference type="EMBL" id="VKHT01000212">
    <property type="protein sequence ID" value="MBB0244307.1"/>
    <property type="molecule type" value="Genomic_DNA"/>
</dbReference>
<dbReference type="InterPro" id="IPR002491">
    <property type="entry name" value="ABC_transptr_periplasmic_BD"/>
</dbReference>
<dbReference type="PANTHER" id="PTHR30532:SF25">
    <property type="entry name" value="IRON(III) DICITRATE-BINDING PERIPLASMIC PROTEIN"/>
    <property type="match status" value="1"/>
</dbReference>
<feature type="compositionally biased region" description="Low complexity" evidence="5">
    <location>
        <begin position="48"/>
        <end position="60"/>
    </location>
</feature>
<dbReference type="PROSITE" id="PS51318">
    <property type="entry name" value="TAT"/>
    <property type="match status" value="1"/>
</dbReference>
<dbReference type="GO" id="GO:0030288">
    <property type="term" value="C:outer membrane-bounded periplasmic space"/>
    <property type="evidence" value="ECO:0007669"/>
    <property type="project" value="TreeGrafter"/>
</dbReference>
<dbReference type="InterPro" id="IPR006311">
    <property type="entry name" value="TAT_signal"/>
</dbReference>
<keyword evidence="3" id="KW-0813">Transport</keyword>
<name>A0A7W3TCP3_9ACTN</name>
<proteinExistence type="inferred from homology"/>
<dbReference type="PANTHER" id="PTHR30532">
    <property type="entry name" value="IRON III DICITRATE-BINDING PERIPLASMIC PROTEIN"/>
    <property type="match status" value="1"/>
</dbReference>
<evidence type="ECO:0000256" key="1">
    <source>
        <dbReference type="ARBA" id="ARBA00004196"/>
    </source>
</evidence>
<dbReference type="Pfam" id="PF01497">
    <property type="entry name" value="Peripla_BP_2"/>
    <property type="match status" value="1"/>
</dbReference>
<feature type="signal peptide" evidence="6">
    <location>
        <begin position="1"/>
        <end position="38"/>
    </location>
</feature>
<feature type="region of interest" description="Disordered" evidence="5">
    <location>
        <begin position="70"/>
        <end position="89"/>
    </location>
</feature>
<feature type="chain" id="PRO_5039643721" evidence="6">
    <location>
        <begin position="39"/>
        <end position="348"/>
    </location>
</feature>
<evidence type="ECO:0000256" key="6">
    <source>
        <dbReference type="SAM" id="SignalP"/>
    </source>
</evidence>
<organism evidence="8 9">
    <name type="scientific">Streptomyces alkaliphilus</name>
    <dbReference type="NCBI Taxonomy" id="1472722"/>
    <lineage>
        <taxon>Bacteria</taxon>
        <taxon>Bacillati</taxon>
        <taxon>Actinomycetota</taxon>
        <taxon>Actinomycetes</taxon>
        <taxon>Kitasatosporales</taxon>
        <taxon>Streptomycetaceae</taxon>
        <taxon>Streptomyces</taxon>
    </lineage>
</organism>
<evidence type="ECO:0000256" key="5">
    <source>
        <dbReference type="SAM" id="MobiDB-lite"/>
    </source>
</evidence>
<comment type="caution">
    <text evidence="8">The sequence shown here is derived from an EMBL/GenBank/DDBJ whole genome shotgun (WGS) entry which is preliminary data.</text>
</comment>
<dbReference type="AlphaFoldDB" id="A0A7W3TCP3"/>
<dbReference type="RefSeq" id="WP_182605947.1">
    <property type="nucleotide sequence ID" value="NZ_VKHT01000212.1"/>
</dbReference>
<evidence type="ECO:0000313" key="8">
    <source>
        <dbReference type="EMBL" id="MBB0244307.1"/>
    </source>
</evidence>
<comment type="similarity">
    <text evidence="2">Belongs to the bacterial solute-binding protein 8 family.</text>
</comment>
<evidence type="ECO:0000256" key="2">
    <source>
        <dbReference type="ARBA" id="ARBA00008814"/>
    </source>
</evidence>
<accession>A0A7W3TCP3</accession>
<dbReference type="InterPro" id="IPR051313">
    <property type="entry name" value="Bact_iron-sidero_bind"/>
</dbReference>
<feature type="region of interest" description="Disordered" evidence="5">
    <location>
        <begin position="43"/>
        <end position="65"/>
    </location>
</feature>
<evidence type="ECO:0000256" key="3">
    <source>
        <dbReference type="ARBA" id="ARBA00022448"/>
    </source>
</evidence>